<organism evidence="2 3">
    <name type="scientific">Brevibacterium aurantiacum</name>
    <dbReference type="NCBI Taxonomy" id="273384"/>
    <lineage>
        <taxon>Bacteria</taxon>
        <taxon>Bacillati</taxon>
        <taxon>Actinomycetota</taxon>
        <taxon>Actinomycetes</taxon>
        <taxon>Micrococcales</taxon>
        <taxon>Brevibacteriaceae</taxon>
        <taxon>Brevibacterium</taxon>
    </lineage>
</organism>
<dbReference type="AlphaFoldDB" id="A0A2A3ZBX9"/>
<feature type="compositionally biased region" description="Polar residues" evidence="1">
    <location>
        <begin position="536"/>
        <end position="546"/>
    </location>
</feature>
<gene>
    <name evidence="2" type="ORF">CIK62_15830</name>
</gene>
<proteinExistence type="predicted"/>
<name>A0A2A3ZBX9_BREAU</name>
<accession>A0A2A3ZBX9</accession>
<evidence type="ECO:0000313" key="2">
    <source>
        <dbReference type="EMBL" id="PCC49034.1"/>
    </source>
</evidence>
<evidence type="ECO:0008006" key="4">
    <source>
        <dbReference type="Google" id="ProtNLM"/>
    </source>
</evidence>
<sequence>MQTHVVEPSAISISETDSTRRNMVRPPDQRDPTYKEKYDDRTLFYDAIPVGTRLILPGPPLLNLESIVSDGKLTLSGTAPTAVQTTHMERAQLTVLSFDREIKSAEVLTLEHDSISPIEARLGDSFADFLTDSKVLVTMQKDEELEWIHDWATYYSRIHECDALLIFDNSSVKYSNETLVDKLRTVPGIKKTIVVKWPFKYGPQGGNWEGKDAPWDSDFCQIGAFQTARYRFLTKAAGMINADIDELVVPLTDTKLFDALAASEDGVLGYGGHWIENVPTHQAKGDLPRFWNHVLTKDRAAPCASKWSGVPSLWDDRVQPTAHYVRQLEYLPSPDFYIAHFRALNSGWKSTDRLVSRQDHKELDIDGPLTVALNRAFARDSEIPDYGFSLPNATADMHQYHFQTWLRSKIDESTNLFATWNKKWLWKYAVPVFESKALFGQVAFDLHIDDSHIRMAVAVRNPDAQQALQNALKPIEPVLDELTSKHMGFWTSAAPYCSVQDSTWVDAAEHITQQMRLILQALGSTKDDSTRKPSRAGNTSSLSQGPLRNLRDDDQFSSMADSINAFADGRTLLYVPNQGNWGDALIHKGTIQFLEHFKIPYTLTSRPEVLDISRKFNKFGGRIDDLVLTSGGGGFWRNPNSGNYSFVKSASSSFTKTIVMPHTFEAGPVNIDHGEFLYHSRDSSLSKISIPESSTCHDMAFFLQLPALISAPTSKSGTFLRADPERHPAAHAVGTGYDLSSMGNHLSAITPFFQILQQFSHIVTDRMHVAIGGAMLGGTVDLYPGNYGKAESVFLHSLRDNYPNVTLRNWQ</sequence>
<feature type="region of interest" description="Disordered" evidence="1">
    <location>
        <begin position="1"/>
        <end position="33"/>
    </location>
</feature>
<protein>
    <recommendedName>
        <fullName evidence="4">Polysaccharide pyruvyl transferase domain-containing protein</fullName>
    </recommendedName>
</protein>
<comment type="caution">
    <text evidence="2">The sequence shown here is derived from an EMBL/GenBank/DDBJ whole genome shotgun (WGS) entry which is preliminary data.</text>
</comment>
<reference evidence="2 3" key="1">
    <citation type="journal article" date="2017" name="Elife">
        <title>Extensive horizontal gene transfer in cheese-associated bacteria.</title>
        <authorList>
            <person name="Bonham K.S."/>
            <person name="Wolfe B.E."/>
            <person name="Dutton R.J."/>
        </authorList>
    </citation>
    <scope>NUCLEOTIDE SEQUENCE [LARGE SCALE GENOMIC DNA]</scope>
    <source>
        <strain evidence="2 3">900_6</strain>
    </source>
</reference>
<feature type="region of interest" description="Disordered" evidence="1">
    <location>
        <begin position="525"/>
        <end position="553"/>
    </location>
</feature>
<dbReference type="EMBL" id="NRGO01000020">
    <property type="protein sequence ID" value="PCC49034.1"/>
    <property type="molecule type" value="Genomic_DNA"/>
</dbReference>
<dbReference type="Proteomes" id="UP000217720">
    <property type="component" value="Unassembled WGS sequence"/>
</dbReference>
<evidence type="ECO:0000256" key="1">
    <source>
        <dbReference type="SAM" id="MobiDB-lite"/>
    </source>
</evidence>
<evidence type="ECO:0000313" key="3">
    <source>
        <dbReference type="Proteomes" id="UP000217720"/>
    </source>
</evidence>